<protein>
    <submittedName>
        <fullName evidence="2">DUF445 domain-containing protein</fullName>
    </submittedName>
</protein>
<keyword evidence="1" id="KW-0812">Transmembrane</keyword>
<keyword evidence="1" id="KW-1133">Transmembrane helix</keyword>
<dbReference type="InterPro" id="IPR007383">
    <property type="entry name" value="DUF445"/>
</dbReference>
<evidence type="ECO:0000313" key="2">
    <source>
        <dbReference type="EMBL" id="MBE8725638.1"/>
    </source>
</evidence>
<organism evidence="2 3">
    <name type="scientific">Flavobacterium hungaricum</name>
    <dbReference type="NCBI Taxonomy" id="2082725"/>
    <lineage>
        <taxon>Bacteria</taxon>
        <taxon>Pseudomonadati</taxon>
        <taxon>Bacteroidota</taxon>
        <taxon>Flavobacteriia</taxon>
        <taxon>Flavobacteriales</taxon>
        <taxon>Flavobacteriaceae</taxon>
        <taxon>Flavobacterium</taxon>
    </lineage>
</organism>
<keyword evidence="3" id="KW-1185">Reference proteome</keyword>
<sequence length="417" mass="46862">METITDQDMVKVKALQKMKRSALALLGVAVLLFIVAIYFKIPMLQAFSEAAMVGGIADWFAVVALFRHPMGIPIWHTAIIPTKKNEIGENLGNFVSEEFLNREKLEIKLDEFNFANKASEWLSEGQNAAKVANVVAVNIIPGILKAIKDEDIKRFIQVQFKEKLEGVNFGNWVAVALEPLQKGDLKNQMLTNLLEVMSSELTNNKDLIRQKVKSSTPFLSFGLADKSITEGVFNGLQDFLNEAKNPESAVRLKIDEYIFDFLEKVKNSEEMRIKINDMILGFVGKKEVQDYINGIWDEIKLSITMDLEKGDQSAIKNSIAGLVQTFGNGLKEDPIMFEKINSFIKNDLLSILLNNKKVIGDLISSTVKSWDGKEVSEKLELEIGKDLQYIRINGTLVGGFIGLVIYGVEQLYHYFIV</sequence>
<accession>A0ABR9TJV1</accession>
<evidence type="ECO:0000256" key="1">
    <source>
        <dbReference type="SAM" id="Phobius"/>
    </source>
</evidence>
<dbReference type="RefSeq" id="WP_194138841.1">
    <property type="nucleotide sequence ID" value="NZ_PRDM01000002.1"/>
</dbReference>
<name>A0ABR9TJV1_9FLAO</name>
<proteinExistence type="predicted"/>
<gene>
    <name evidence="2" type="ORF">C4F50_11830</name>
</gene>
<comment type="caution">
    <text evidence="2">The sequence shown here is derived from an EMBL/GenBank/DDBJ whole genome shotgun (WGS) entry which is preliminary data.</text>
</comment>
<feature type="transmembrane region" description="Helical" evidence="1">
    <location>
        <begin position="21"/>
        <end position="41"/>
    </location>
</feature>
<dbReference type="Proteomes" id="UP000640614">
    <property type="component" value="Unassembled WGS sequence"/>
</dbReference>
<dbReference type="PANTHER" id="PTHR38442">
    <property type="entry name" value="INNER MEMBRANE PROTEIN-RELATED"/>
    <property type="match status" value="1"/>
</dbReference>
<dbReference type="EMBL" id="PRDM01000002">
    <property type="protein sequence ID" value="MBE8725638.1"/>
    <property type="molecule type" value="Genomic_DNA"/>
</dbReference>
<reference evidence="2 3" key="1">
    <citation type="submission" date="2018-07" db="EMBL/GenBank/DDBJ databases">
        <title>Genome assembly of strain KB82.</title>
        <authorList>
            <person name="Kukolya J."/>
            <person name="Horvath B."/>
            <person name="Nagy I."/>
            <person name="Toth A."/>
        </authorList>
    </citation>
    <scope>NUCLEOTIDE SEQUENCE [LARGE SCALE GENOMIC DNA]</scope>
    <source>
        <strain evidence="2 3">Kb82</strain>
    </source>
</reference>
<dbReference type="PANTHER" id="PTHR38442:SF1">
    <property type="entry name" value="INNER MEMBRANE PROTEIN"/>
    <property type="match status" value="1"/>
</dbReference>
<dbReference type="Pfam" id="PF04286">
    <property type="entry name" value="DUF445"/>
    <property type="match status" value="1"/>
</dbReference>
<keyword evidence="1" id="KW-0472">Membrane</keyword>
<evidence type="ECO:0000313" key="3">
    <source>
        <dbReference type="Proteomes" id="UP000640614"/>
    </source>
</evidence>